<dbReference type="STRING" id="58117.SAMN05421833_111206"/>
<dbReference type="PROSITE" id="PS51365">
    <property type="entry name" value="RENAL_DIPEPTIDASE_2"/>
    <property type="match status" value="1"/>
</dbReference>
<dbReference type="GO" id="GO:0006508">
    <property type="term" value="P:proteolysis"/>
    <property type="evidence" value="ECO:0007669"/>
    <property type="project" value="InterPro"/>
</dbReference>
<sequence>MWGWTNIAAPFGATRRIAPLPPCRTVGGVSVELPSSLHHRAVVADTHNDLLMAVAERPPARWAQFFRERWLPQLRDGGVDLQVLPVFVDDRYRPEGALRQTLRMIECAHVLAEGNADAVRLCLDGAQVDRALDDGVIALVLALESMPGLDSSVELLPTLHRLGVRVASIAHWGRTPLADGSGEDATGGRLTHAGVAAVREMERLGMIFDISHLGARGVEHVLELAGRPVMATHSSARALRDHHRNLTDDQIRGVAATGGVVCVNFFPVFLAEDPAGHTVERLVDHIEHVAEVAGIDHVGLGPDFVREVLHDTTPPCCEDFGFDGIDPYAALPGLDGPRGLPLVTAALLRRGLAEDDILKILGGNVRRLFQAELGRPR</sequence>
<evidence type="ECO:0000313" key="1">
    <source>
        <dbReference type="EMBL" id="SIR61524.1"/>
    </source>
</evidence>
<gene>
    <name evidence="1" type="ORF">SAMN05421833_111206</name>
</gene>
<dbReference type="InterPro" id="IPR032466">
    <property type="entry name" value="Metal_Hydrolase"/>
</dbReference>
<reference evidence="2" key="1">
    <citation type="submission" date="2017-01" db="EMBL/GenBank/DDBJ databases">
        <authorList>
            <person name="Varghese N."/>
            <person name="Submissions S."/>
        </authorList>
    </citation>
    <scope>NUCLEOTIDE SEQUENCE [LARGE SCALE GENOMIC DNA]</scope>
    <source>
        <strain evidence="2">ATCC 12950</strain>
    </source>
</reference>
<dbReference type="PANTHER" id="PTHR10443">
    <property type="entry name" value="MICROSOMAL DIPEPTIDASE"/>
    <property type="match status" value="1"/>
</dbReference>
<dbReference type="AlphaFoldDB" id="A0A1N7CDN8"/>
<organism evidence="1 2">
    <name type="scientific">Microbispora rosea</name>
    <dbReference type="NCBI Taxonomy" id="58117"/>
    <lineage>
        <taxon>Bacteria</taxon>
        <taxon>Bacillati</taxon>
        <taxon>Actinomycetota</taxon>
        <taxon>Actinomycetes</taxon>
        <taxon>Streptosporangiales</taxon>
        <taxon>Streptosporangiaceae</taxon>
        <taxon>Microbispora</taxon>
    </lineage>
</organism>
<dbReference type="Gene3D" id="3.20.20.140">
    <property type="entry name" value="Metal-dependent hydrolases"/>
    <property type="match status" value="1"/>
</dbReference>
<dbReference type="InterPro" id="IPR008257">
    <property type="entry name" value="Pept_M19"/>
</dbReference>
<evidence type="ECO:0000313" key="2">
    <source>
        <dbReference type="Proteomes" id="UP000186096"/>
    </source>
</evidence>
<dbReference type="GO" id="GO:0070573">
    <property type="term" value="F:metallodipeptidase activity"/>
    <property type="evidence" value="ECO:0007669"/>
    <property type="project" value="InterPro"/>
</dbReference>
<proteinExistence type="predicted"/>
<name>A0A1N7CDN8_9ACTN</name>
<accession>A0A1N7CDN8</accession>
<dbReference type="SUPFAM" id="SSF51556">
    <property type="entry name" value="Metallo-dependent hydrolases"/>
    <property type="match status" value="1"/>
</dbReference>
<dbReference type="Proteomes" id="UP000186096">
    <property type="component" value="Unassembled WGS sequence"/>
</dbReference>
<dbReference type="PANTHER" id="PTHR10443:SF12">
    <property type="entry name" value="DIPEPTIDASE"/>
    <property type="match status" value="1"/>
</dbReference>
<dbReference type="EMBL" id="FTNI01000011">
    <property type="protein sequence ID" value="SIR61524.1"/>
    <property type="molecule type" value="Genomic_DNA"/>
</dbReference>
<keyword evidence="2" id="KW-1185">Reference proteome</keyword>
<protein>
    <submittedName>
        <fullName evidence="1">Membrane dipeptidase</fullName>
    </submittedName>
</protein>
<dbReference type="Pfam" id="PF01244">
    <property type="entry name" value="Peptidase_M19"/>
    <property type="match status" value="1"/>
</dbReference>